<feature type="compositionally biased region" description="Pro residues" evidence="1">
    <location>
        <begin position="500"/>
        <end position="510"/>
    </location>
</feature>
<feature type="region of interest" description="Disordered" evidence="1">
    <location>
        <begin position="318"/>
        <end position="482"/>
    </location>
</feature>
<keyword evidence="2" id="KW-0812">Transmembrane</keyword>
<organism evidence="4 5">
    <name type="scientific">Biomphalaria glabrata</name>
    <name type="common">Bloodfluke planorb</name>
    <name type="synonym">Freshwater snail</name>
    <dbReference type="NCBI Taxonomy" id="6526"/>
    <lineage>
        <taxon>Eukaryota</taxon>
        <taxon>Metazoa</taxon>
        <taxon>Spiralia</taxon>
        <taxon>Lophotrochozoa</taxon>
        <taxon>Mollusca</taxon>
        <taxon>Gastropoda</taxon>
        <taxon>Heterobranchia</taxon>
        <taxon>Euthyneura</taxon>
        <taxon>Panpulmonata</taxon>
        <taxon>Hygrophila</taxon>
        <taxon>Lymnaeoidea</taxon>
        <taxon>Planorbidae</taxon>
        <taxon>Biomphalaria</taxon>
    </lineage>
</organism>
<feature type="region of interest" description="Disordered" evidence="1">
    <location>
        <begin position="538"/>
        <end position="576"/>
    </location>
</feature>
<dbReference type="OrthoDB" id="6144813at2759"/>
<dbReference type="VEuPathDB" id="VectorBase:BGLAX_045991"/>
<evidence type="ECO:0000256" key="2">
    <source>
        <dbReference type="SAM" id="Phobius"/>
    </source>
</evidence>
<accession>A0A2C9M3I6</accession>
<evidence type="ECO:0000313" key="4">
    <source>
        <dbReference type="EnsemblMetazoa" id="BGLB038157-PB"/>
    </source>
</evidence>
<feature type="compositionally biased region" description="Polar residues" evidence="1">
    <location>
        <begin position="266"/>
        <end position="278"/>
    </location>
</feature>
<gene>
    <name evidence="4" type="primary">106053379</name>
</gene>
<name>A0A2C9M3I6_BIOGL</name>
<evidence type="ECO:0000256" key="3">
    <source>
        <dbReference type="SAM" id="SignalP"/>
    </source>
</evidence>
<keyword evidence="3" id="KW-0732">Signal</keyword>
<sequence length="576" mass="64288">MDQFKKMKQLSLLIGFLLVTRFVRSQNPIFATQAPGGSGSNTNNVFYFDSRSDCNSGVRNLFGSQATIIGSNASAHSNGVTTCTITLKSEGTFDGTILDINVEAMYILDCLTQVSIYDGDGAKILLNSYDCRSSQNANRRQFVTSGNVATFIMTRPNPNSYNFDVKITVNPISSGLIVPTGSIGLVDFTKFPQEGIVGMIAGFYVFVILLCIAIIFYMARTFKGANQKWETHELANVRTGINFDSKSQLNKPIQISTLEGLKNRPMGSQYSRTTQPTLRKSAPPSEDGDSGVYYNEETFQKAQLMKREKEAKNRFVANTAFNGQEDRPDNFREKIIVPSKHKSGNRRPPSYDEVVSDSASERSSDEESDASAPPRKRSASSEEESDRSSARSRSSERSSVRSSERSRSTARTRSTRSPSPSDTESEEEGHSDDSSSRRQARAYRRKPKKHSEPKRHQPPRQAKQQQLPPQMQQPYMQPPIYGAYPPGQYVPIMTAPPPFQPIPSGYPPPSYTVQPQNTLAPQPTDIPVYSYLVQRGYKPVDDLNVSHSSTDSHRSRGRRLEEPDLRLESGVEYMKR</sequence>
<reference evidence="4" key="1">
    <citation type="submission" date="2020-05" db="UniProtKB">
        <authorList>
            <consortium name="EnsemblMetazoa"/>
        </authorList>
    </citation>
    <scope>IDENTIFICATION</scope>
    <source>
        <strain evidence="4">BB02</strain>
    </source>
</reference>
<feature type="compositionally biased region" description="Basic and acidic residues" evidence="1">
    <location>
        <begin position="386"/>
        <end position="407"/>
    </location>
</feature>
<feature type="region of interest" description="Disordered" evidence="1">
    <location>
        <begin position="500"/>
        <end position="519"/>
    </location>
</feature>
<dbReference type="KEGG" id="bgt:106053379"/>
<dbReference type="VEuPathDB" id="VectorBase:BGLB038157"/>
<feature type="signal peptide" evidence="3">
    <location>
        <begin position="1"/>
        <end position="25"/>
    </location>
</feature>
<dbReference type="EnsemblMetazoa" id="BGLB038157-RB">
    <property type="protein sequence ID" value="BGLB038157-PB"/>
    <property type="gene ID" value="BGLB038157"/>
</dbReference>
<feature type="region of interest" description="Disordered" evidence="1">
    <location>
        <begin position="263"/>
        <end position="293"/>
    </location>
</feature>
<keyword evidence="2" id="KW-0472">Membrane</keyword>
<feature type="compositionally biased region" description="Low complexity" evidence="1">
    <location>
        <begin position="459"/>
        <end position="479"/>
    </location>
</feature>
<protein>
    <recommendedName>
        <fullName evidence="6">CUB domain-containing protein</fullName>
    </recommendedName>
</protein>
<feature type="transmembrane region" description="Helical" evidence="2">
    <location>
        <begin position="196"/>
        <end position="219"/>
    </location>
</feature>
<proteinExistence type="predicted"/>
<feature type="compositionally biased region" description="Basic and acidic residues" evidence="1">
    <location>
        <begin position="550"/>
        <end position="576"/>
    </location>
</feature>
<evidence type="ECO:0008006" key="6">
    <source>
        <dbReference type="Google" id="ProtNLM"/>
    </source>
</evidence>
<evidence type="ECO:0000256" key="1">
    <source>
        <dbReference type="SAM" id="MobiDB-lite"/>
    </source>
</evidence>
<dbReference type="RefSeq" id="XP_013064384.2">
    <property type="nucleotide sequence ID" value="XM_013208930.2"/>
</dbReference>
<dbReference type="Proteomes" id="UP000076420">
    <property type="component" value="Unassembled WGS sequence"/>
</dbReference>
<evidence type="ECO:0000313" key="5">
    <source>
        <dbReference type="Proteomes" id="UP000076420"/>
    </source>
</evidence>
<feature type="chain" id="PRO_5012654841" description="CUB domain-containing protein" evidence="3">
    <location>
        <begin position="26"/>
        <end position="576"/>
    </location>
</feature>
<feature type="compositionally biased region" description="Basic residues" evidence="1">
    <location>
        <begin position="438"/>
        <end position="458"/>
    </location>
</feature>
<feature type="compositionally biased region" description="Basic and acidic residues" evidence="1">
    <location>
        <begin position="324"/>
        <end position="335"/>
    </location>
</feature>
<keyword evidence="2" id="KW-1133">Transmembrane helix</keyword>
<dbReference type="AlphaFoldDB" id="A0A2C9M3I6"/>